<reference evidence="8 9" key="2">
    <citation type="journal article" date="2010" name="Nucleic Acids Res.">
        <title>BeetleBase in 2010: revisions to provide comprehensive genomic information for Tribolium castaneum.</title>
        <authorList>
            <person name="Kim H.S."/>
            <person name="Murphy T."/>
            <person name="Xia J."/>
            <person name="Caragea D."/>
            <person name="Park Y."/>
            <person name="Beeman R.W."/>
            <person name="Lorenzen M.D."/>
            <person name="Butcher S."/>
            <person name="Manak J.R."/>
            <person name="Brown S.J."/>
        </authorList>
    </citation>
    <scope>GENOME REANNOTATION</scope>
    <source>
        <strain evidence="8 9">Georgia GA2</strain>
    </source>
</reference>
<reference evidence="8 9" key="1">
    <citation type="journal article" date="2008" name="Nature">
        <title>The genome of the model beetle and pest Tribolium castaneum.</title>
        <authorList>
            <consortium name="Tribolium Genome Sequencing Consortium"/>
            <person name="Richards S."/>
            <person name="Gibbs R.A."/>
            <person name="Weinstock G.M."/>
            <person name="Brown S.J."/>
            <person name="Denell R."/>
            <person name="Beeman R.W."/>
            <person name="Gibbs R."/>
            <person name="Beeman R.W."/>
            <person name="Brown S.J."/>
            <person name="Bucher G."/>
            <person name="Friedrich M."/>
            <person name="Grimmelikhuijzen C.J."/>
            <person name="Klingler M."/>
            <person name="Lorenzen M."/>
            <person name="Richards S."/>
            <person name="Roth S."/>
            <person name="Schroder R."/>
            <person name="Tautz D."/>
            <person name="Zdobnov E.M."/>
            <person name="Muzny D."/>
            <person name="Gibbs R.A."/>
            <person name="Weinstock G.M."/>
            <person name="Attaway T."/>
            <person name="Bell S."/>
            <person name="Buhay C.J."/>
            <person name="Chandrabose M.N."/>
            <person name="Chavez D."/>
            <person name="Clerk-Blankenburg K.P."/>
            <person name="Cree A."/>
            <person name="Dao M."/>
            <person name="Davis C."/>
            <person name="Chacko J."/>
            <person name="Dinh H."/>
            <person name="Dugan-Rocha S."/>
            <person name="Fowler G."/>
            <person name="Garner T.T."/>
            <person name="Garnes J."/>
            <person name="Gnirke A."/>
            <person name="Hawes A."/>
            <person name="Hernandez J."/>
            <person name="Hines S."/>
            <person name="Holder M."/>
            <person name="Hume J."/>
            <person name="Jhangiani S.N."/>
            <person name="Joshi V."/>
            <person name="Khan Z.M."/>
            <person name="Jackson L."/>
            <person name="Kovar C."/>
            <person name="Kowis A."/>
            <person name="Lee S."/>
            <person name="Lewis L.R."/>
            <person name="Margolis J."/>
            <person name="Morgan M."/>
            <person name="Nazareth L.V."/>
            <person name="Nguyen N."/>
            <person name="Okwuonu G."/>
            <person name="Parker D."/>
            <person name="Richards S."/>
            <person name="Ruiz S.J."/>
            <person name="Santibanez J."/>
            <person name="Savard J."/>
            <person name="Scherer S.E."/>
            <person name="Schneider B."/>
            <person name="Sodergren E."/>
            <person name="Tautz D."/>
            <person name="Vattahil S."/>
            <person name="Villasana D."/>
            <person name="White C.S."/>
            <person name="Wright R."/>
            <person name="Park Y."/>
            <person name="Beeman R.W."/>
            <person name="Lord J."/>
            <person name="Oppert B."/>
            <person name="Lorenzen M."/>
            <person name="Brown S."/>
            <person name="Wang L."/>
            <person name="Savard J."/>
            <person name="Tautz D."/>
            <person name="Richards S."/>
            <person name="Weinstock G."/>
            <person name="Gibbs R.A."/>
            <person name="Liu Y."/>
            <person name="Worley K."/>
            <person name="Weinstock G."/>
            <person name="Elsik C.G."/>
            <person name="Reese J.T."/>
            <person name="Elhaik E."/>
            <person name="Landan G."/>
            <person name="Graur D."/>
            <person name="Arensburger P."/>
            <person name="Atkinson P."/>
            <person name="Beeman R.W."/>
            <person name="Beidler J."/>
            <person name="Brown S.J."/>
            <person name="Demuth J.P."/>
            <person name="Drury D.W."/>
            <person name="Du Y.Z."/>
            <person name="Fujiwara H."/>
            <person name="Lorenzen M."/>
            <person name="Maselli V."/>
            <person name="Osanai M."/>
            <person name="Park Y."/>
            <person name="Robertson H.M."/>
            <person name="Tu Z."/>
            <person name="Wang J.J."/>
            <person name="Wang S."/>
            <person name="Richards S."/>
            <person name="Song H."/>
            <person name="Zhang L."/>
            <person name="Sodergren E."/>
            <person name="Werner D."/>
            <person name="Stanke M."/>
            <person name="Morgenstern B."/>
            <person name="Solovyev V."/>
            <person name="Kosarev P."/>
            <person name="Brown G."/>
            <person name="Chen H.C."/>
            <person name="Ermolaeva O."/>
            <person name="Hlavina W."/>
            <person name="Kapustin Y."/>
            <person name="Kiryutin B."/>
            <person name="Kitts P."/>
            <person name="Maglott D."/>
            <person name="Pruitt K."/>
            <person name="Sapojnikov V."/>
            <person name="Souvorov A."/>
            <person name="Mackey A.J."/>
            <person name="Waterhouse R.M."/>
            <person name="Wyder S."/>
            <person name="Zdobnov E.M."/>
            <person name="Zdobnov E.M."/>
            <person name="Wyder S."/>
            <person name="Kriventseva E.V."/>
            <person name="Kadowaki T."/>
            <person name="Bork P."/>
            <person name="Aranda M."/>
            <person name="Bao R."/>
            <person name="Beermann A."/>
            <person name="Berns N."/>
            <person name="Bolognesi R."/>
            <person name="Bonneton F."/>
            <person name="Bopp D."/>
            <person name="Brown S.J."/>
            <person name="Bucher G."/>
            <person name="Butts T."/>
            <person name="Chaumot A."/>
            <person name="Denell R.E."/>
            <person name="Ferrier D.E."/>
            <person name="Friedrich M."/>
            <person name="Gordon C.M."/>
            <person name="Jindra M."/>
            <person name="Klingler M."/>
            <person name="Lan Q."/>
            <person name="Lattorff H.M."/>
            <person name="Laudet V."/>
            <person name="von Levetsow C."/>
            <person name="Liu Z."/>
            <person name="Lutz R."/>
            <person name="Lynch J.A."/>
            <person name="da Fonseca R.N."/>
            <person name="Posnien N."/>
            <person name="Reuter R."/>
            <person name="Roth S."/>
            <person name="Savard J."/>
            <person name="Schinko J.B."/>
            <person name="Schmitt C."/>
            <person name="Schoppmeier M."/>
            <person name="Schroder R."/>
            <person name="Shippy T.D."/>
            <person name="Simonnet F."/>
            <person name="Marques-Souza H."/>
            <person name="Tautz D."/>
            <person name="Tomoyasu Y."/>
            <person name="Trauner J."/>
            <person name="Van der Zee M."/>
            <person name="Vervoort M."/>
            <person name="Wittkopp N."/>
            <person name="Wimmer E.A."/>
            <person name="Yang X."/>
            <person name="Jones A.K."/>
            <person name="Sattelle D.B."/>
            <person name="Ebert P.R."/>
            <person name="Nelson D."/>
            <person name="Scott J.G."/>
            <person name="Beeman R.W."/>
            <person name="Muthukrishnan S."/>
            <person name="Kramer K.J."/>
            <person name="Arakane Y."/>
            <person name="Beeman R.W."/>
            <person name="Zhu Q."/>
            <person name="Hogenkamp D."/>
            <person name="Dixit R."/>
            <person name="Oppert B."/>
            <person name="Jiang H."/>
            <person name="Zou Z."/>
            <person name="Marshall J."/>
            <person name="Elpidina E."/>
            <person name="Vinokurov K."/>
            <person name="Oppert C."/>
            <person name="Zou Z."/>
            <person name="Evans J."/>
            <person name="Lu Z."/>
            <person name="Zhao P."/>
            <person name="Sumathipala N."/>
            <person name="Altincicek B."/>
            <person name="Vilcinskas A."/>
            <person name="Williams M."/>
            <person name="Hultmark D."/>
            <person name="Hetru C."/>
            <person name="Jiang H."/>
            <person name="Grimmelikhuijzen C.J."/>
            <person name="Hauser F."/>
            <person name="Cazzamali G."/>
            <person name="Williamson M."/>
            <person name="Park Y."/>
            <person name="Li B."/>
            <person name="Tanaka Y."/>
            <person name="Predel R."/>
            <person name="Neupert S."/>
            <person name="Schachtner J."/>
            <person name="Verleyen P."/>
            <person name="Raible F."/>
            <person name="Bork P."/>
            <person name="Friedrich M."/>
            <person name="Walden K.K."/>
            <person name="Robertson H.M."/>
            <person name="Angeli S."/>
            <person name="Foret S."/>
            <person name="Bucher G."/>
            <person name="Schuetz S."/>
            <person name="Maleszka R."/>
            <person name="Wimmer E.A."/>
            <person name="Beeman R.W."/>
            <person name="Lorenzen M."/>
            <person name="Tomoyasu Y."/>
            <person name="Miller S.C."/>
            <person name="Grossmann D."/>
            <person name="Bucher G."/>
        </authorList>
    </citation>
    <scope>NUCLEOTIDE SEQUENCE [LARGE SCALE GENOMIC DNA]</scope>
    <source>
        <strain evidence="8 9">Georgia GA2</strain>
    </source>
</reference>
<dbReference type="EMBL" id="KQ971342">
    <property type="protein sequence ID" value="KYB27688.1"/>
    <property type="molecule type" value="Genomic_DNA"/>
</dbReference>
<accession>A0A139WI60</accession>
<keyword evidence="3 6" id="KW-1133">Transmembrane helix</keyword>
<comment type="subcellular location">
    <subcellularLocation>
        <location evidence="1">Membrane</location>
        <topology evidence="1">Multi-pass membrane protein</topology>
    </subcellularLocation>
</comment>
<feature type="transmembrane region" description="Helical" evidence="6">
    <location>
        <begin position="45"/>
        <end position="63"/>
    </location>
</feature>
<evidence type="ECO:0000313" key="8">
    <source>
        <dbReference type="EMBL" id="KYB27688.1"/>
    </source>
</evidence>
<dbReference type="OrthoDB" id="10028364at2759"/>
<dbReference type="GO" id="GO:0016020">
    <property type="term" value="C:membrane"/>
    <property type="evidence" value="ECO:0000318"/>
    <property type="project" value="GO_Central"/>
</dbReference>
<keyword evidence="9" id="KW-1185">Reference proteome</keyword>
<dbReference type="InParanoid" id="A0A139WI60"/>
<evidence type="ECO:0000259" key="7">
    <source>
        <dbReference type="PROSITE" id="PS51225"/>
    </source>
</evidence>
<dbReference type="KEGG" id="tca:103314922"/>
<evidence type="ECO:0000256" key="2">
    <source>
        <dbReference type="ARBA" id="ARBA00022692"/>
    </source>
</evidence>
<feature type="transmembrane region" description="Helical" evidence="6">
    <location>
        <begin position="20"/>
        <end position="39"/>
    </location>
</feature>
<dbReference type="PROSITE" id="PS51225">
    <property type="entry name" value="MARVEL"/>
    <property type="match status" value="1"/>
</dbReference>
<evidence type="ECO:0000256" key="5">
    <source>
        <dbReference type="PROSITE-ProRule" id="PRU00581"/>
    </source>
</evidence>
<gene>
    <name evidence="8" type="primary">AUGUSTUS-3.0.2_33096</name>
    <name evidence="8" type="ORF">TcasGA2_TC033096</name>
</gene>
<dbReference type="AlphaFoldDB" id="A0A139WI60"/>
<feature type="transmembrane region" description="Helical" evidence="6">
    <location>
        <begin position="75"/>
        <end position="99"/>
    </location>
</feature>
<feature type="domain" description="MARVEL" evidence="7">
    <location>
        <begin position="10"/>
        <end position="132"/>
    </location>
</feature>
<protein>
    <recommendedName>
        <fullName evidence="7">MARVEL domain-containing protein</fullName>
    </recommendedName>
</protein>
<dbReference type="InterPro" id="IPR008253">
    <property type="entry name" value="Marvel"/>
</dbReference>
<dbReference type="OMA" id="NDRYMAG"/>
<evidence type="ECO:0000256" key="1">
    <source>
        <dbReference type="ARBA" id="ARBA00004141"/>
    </source>
</evidence>
<keyword evidence="4 5" id="KW-0472">Membrane</keyword>
<sequence length="139" mass="15154">MGTIVYGTGHVKTSQGIIKIAEAVVCFIGLILIAIDGWSRHLTNAYVVGTAVGLVISFLLLILHVTKAGRPLQGFIAFQIYFNVVLFIYLLVVSAIILSENYNDRYMAGGSFGIIACVLYLVDAIDCYRIDPSPLFCFA</sequence>
<evidence type="ECO:0000256" key="4">
    <source>
        <dbReference type="ARBA" id="ARBA00023136"/>
    </source>
</evidence>
<keyword evidence="2 5" id="KW-0812">Transmembrane</keyword>
<evidence type="ECO:0000256" key="3">
    <source>
        <dbReference type="ARBA" id="ARBA00022989"/>
    </source>
</evidence>
<organism evidence="8 9">
    <name type="scientific">Tribolium castaneum</name>
    <name type="common">Red flour beetle</name>
    <dbReference type="NCBI Taxonomy" id="7070"/>
    <lineage>
        <taxon>Eukaryota</taxon>
        <taxon>Metazoa</taxon>
        <taxon>Ecdysozoa</taxon>
        <taxon>Arthropoda</taxon>
        <taxon>Hexapoda</taxon>
        <taxon>Insecta</taxon>
        <taxon>Pterygota</taxon>
        <taxon>Neoptera</taxon>
        <taxon>Endopterygota</taxon>
        <taxon>Coleoptera</taxon>
        <taxon>Polyphaga</taxon>
        <taxon>Cucujiformia</taxon>
        <taxon>Tenebrionidae</taxon>
        <taxon>Tenebrionidae incertae sedis</taxon>
        <taxon>Tribolium</taxon>
    </lineage>
</organism>
<proteinExistence type="predicted"/>
<evidence type="ECO:0000313" key="9">
    <source>
        <dbReference type="Proteomes" id="UP000007266"/>
    </source>
</evidence>
<name>A0A139WI60_TRICA</name>
<dbReference type="Proteomes" id="UP000007266">
    <property type="component" value="Linkage group 5"/>
</dbReference>
<evidence type="ECO:0000256" key="6">
    <source>
        <dbReference type="SAM" id="Phobius"/>
    </source>
</evidence>